<dbReference type="Gene3D" id="1.10.10.10">
    <property type="entry name" value="Winged helix-like DNA-binding domain superfamily/Winged helix DNA-binding domain"/>
    <property type="match status" value="1"/>
</dbReference>
<comment type="similarity">
    <text evidence="2">Belongs to the bacterial solute-binding protein 2 family.</text>
</comment>
<dbReference type="InterPro" id="IPR036388">
    <property type="entry name" value="WH-like_DNA-bd_sf"/>
</dbReference>
<organism evidence="6 7">
    <name type="scientific">Granulicella sibirica</name>
    <dbReference type="NCBI Taxonomy" id="2479048"/>
    <lineage>
        <taxon>Bacteria</taxon>
        <taxon>Pseudomonadati</taxon>
        <taxon>Acidobacteriota</taxon>
        <taxon>Terriglobia</taxon>
        <taxon>Terriglobales</taxon>
        <taxon>Acidobacteriaceae</taxon>
        <taxon>Granulicella</taxon>
    </lineage>
</organism>
<evidence type="ECO:0000256" key="2">
    <source>
        <dbReference type="ARBA" id="ARBA00007639"/>
    </source>
</evidence>
<dbReference type="Pfam" id="PF09339">
    <property type="entry name" value="HTH_IclR"/>
    <property type="match status" value="1"/>
</dbReference>
<dbReference type="InterPro" id="IPR036390">
    <property type="entry name" value="WH_DNA-bd_sf"/>
</dbReference>
<dbReference type="GO" id="GO:0030246">
    <property type="term" value="F:carbohydrate binding"/>
    <property type="evidence" value="ECO:0007669"/>
    <property type="project" value="UniProtKB-ARBA"/>
</dbReference>
<dbReference type="GO" id="GO:0006355">
    <property type="term" value="P:regulation of DNA-templated transcription"/>
    <property type="evidence" value="ECO:0007669"/>
    <property type="project" value="InterPro"/>
</dbReference>
<sequence>MERAKKAVTKKSLPSPGLAPKEDSRASSVQSVVRACAILKCFRSNAEVLQLDEIATRCGLPKPTAYRLLATLVECGMLQRPERNRYRLPGSSPRRVRYRFGYAAQSDISSFARIVSDSIRSSAYSAGIDLIVLDNHLSAKIALRNVNAFVHERVDFVIEFQTVEKAATAISARLRLAGIPCLAIEVPHPQAFYFGANNYRAGVMGGRALGQACLDQWRGQADQVLLLEQLAAGALPQARLTGTIAGLREVLPKFSEQNVEFLEGHGRFASSWEAARRYLARSRAQRVLISGVNDEGCRGALAAFSEAGRAEHCIVVGQNASMEVRQDMRQPGSRFVGSVGYFPEQYGDAVVSLAIRVLEGDPPPPSTFVKHQLVTPENVDKLYPHDALSAKQGGDSILYSGR</sequence>
<dbReference type="EMBL" id="RDSM01000003">
    <property type="protein sequence ID" value="RXH54723.1"/>
    <property type="molecule type" value="Genomic_DNA"/>
</dbReference>
<accession>A0A4Q0SUK1</accession>
<keyword evidence="7" id="KW-1185">Reference proteome</keyword>
<comment type="subcellular location">
    <subcellularLocation>
        <location evidence="1">Cell envelope</location>
    </subcellularLocation>
</comment>
<dbReference type="GO" id="GO:0003677">
    <property type="term" value="F:DNA binding"/>
    <property type="evidence" value="ECO:0007669"/>
    <property type="project" value="InterPro"/>
</dbReference>
<dbReference type="Pfam" id="PF13407">
    <property type="entry name" value="Peripla_BP_4"/>
    <property type="match status" value="1"/>
</dbReference>
<dbReference type="InterPro" id="IPR005471">
    <property type="entry name" value="Tscrpt_reg_IclR_N"/>
</dbReference>
<protein>
    <submittedName>
        <fullName evidence="6">Putative sugar uptake ABC transporter periplasmic solute-binding protein</fullName>
    </submittedName>
</protein>
<dbReference type="Proteomes" id="UP000289437">
    <property type="component" value="Unassembled WGS sequence"/>
</dbReference>
<keyword evidence="3" id="KW-0732">Signal</keyword>
<dbReference type="SMART" id="SM00346">
    <property type="entry name" value="HTH_ICLR"/>
    <property type="match status" value="1"/>
</dbReference>
<dbReference type="InterPro" id="IPR025997">
    <property type="entry name" value="SBP_2_dom"/>
</dbReference>
<reference evidence="7" key="2">
    <citation type="submission" date="2019-02" db="EMBL/GenBank/DDBJ databases">
        <title>Granulicella sibirica sp. nov., a psychrotolerant acidobacterium isolated from an organic soil layer in forested tundra, West Siberia.</title>
        <authorList>
            <person name="Oshkin I.Y."/>
            <person name="Kulichevskaya I.S."/>
            <person name="Rijpstra W.I.C."/>
            <person name="Sinninghe Damste J.S."/>
            <person name="Rakitin A.L."/>
            <person name="Ravin N.V."/>
            <person name="Dedysh S.N."/>
        </authorList>
    </citation>
    <scope>NUCLEOTIDE SEQUENCE [LARGE SCALE GENOMIC DNA]</scope>
    <source>
        <strain evidence="7">AF10</strain>
    </source>
</reference>
<gene>
    <name evidence="6" type="ORF">GRAN_3827</name>
</gene>
<dbReference type="SUPFAM" id="SSF46785">
    <property type="entry name" value="Winged helix' DNA-binding domain"/>
    <property type="match status" value="1"/>
</dbReference>
<dbReference type="RefSeq" id="WP_241654933.1">
    <property type="nucleotide sequence ID" value="NZ_RDSM01000003.1"/>
</dbReference>
<dbReference type="GO" id="GO:0030313">
    <property type="term" value="C:cell envelope"/>
    <property type="evidence" value="ECO:0007669"/>
    <property type="project" value="UniProtKB-SubCell"/>
</dbReference>
<dbReference type="PANTHER" id="PTHR46847:SF1">
    <property type="entry name" value="D-ALLOSE-BINDING PERIPLASMIC PROTEIN-RELATED"/>
    <property type="match status" value="1"/>
</dbReference>
<dbReference type="PANTHER" id="PTHR46847">
    <property type="entry name" value="D-ALLOSE-BINDING PERIPLASMIC PROTEIN-RELATED"/>
    <property type="match status" value="1"/>
</dbReference>
<evidence type="ECO:0000313" key="6">
    <source>
        <dbReference type="EMBL" id="RXH54723.1"/>
    </source>
</evidence>
<name>A0A4Q0SUK1_9BACT</name>
<feature type="domain" description="HTH iclR-type" evidence="5">
    <location>
        <begin position="29"/>
        <end position="90"/>
    </location>
</feature>
<feature type="region of interest" description="Disordered" evidence="4">
    <location>
        <begin position="1"/>
        <end position="24"/>
    </location>
</feature>
<dbReference type="InterPro" id="IPR028082">
    <property type="entry name" value="Peripla_BP_I"/>
</dbReference>
<evidence type="ECO:0000256" key="1">
    <source>
        <dbReference type="ARBA" id="ARBA00004196"/>
    </source>
</evidence>
<dbReference type="AlphaFoldDB" id="A0A4Q0SUK1"/>
<proteinExistence type="inferred from homology"/>
<evidence type="ECO:0000259" key="5">
    <source>
        <dbReference type="PROSITE" id="PS51077"/>
    </source>
</evidence>
<reference evidence="6 7" key="1">
    <citation type="submission" date="2018-11" db="EMBL/GenBank/DDBJ databases">
        <authorList>
            <person name="Mardanov A.V."/>
            <person name="Ravin N.V."/>
            <person name="Dedysh S.N."/>
        </authorList>
    </citation>
    <scope>NUCLEOTIDE SEQUENCE [LARGE SCALE GENOMIC DNA]</scope>
    <source>
        <strain evidence="6 7">AF10</strain>
    </source>
</reference>
<comment type="caution">
    <text evidence="6">The sequence shown here is derived from an EMBL/GenBank/DDBJ whole genome shotgun (WGS) entry which is preliminary data.</text>
</comment>
<evidence type="ECO:0000256" key="3">
    <source>
        <dbReference type="ARBA" id="ARBA00022729"/>
    </source>
</evidence>
<evidence type="ECO:0000256" key="4">
    <source>
        <dbReference type="SAM" id="MobiDB-lite"/>
    </source>
</evidence>
<evidence type="ECO:0000313" key="7">
    <source>
        <dbReference type="Proteomes" id="UP000289437"/>
    </source>
</evidence>
<dbReference type="Gene3D" id="3.40.50.2300">
    <property type="match status" value="2"/>
</dbReference>
<dbReference type="SUPFAM" id="SSF53822">
    <property type="entry name" value="Periplasmic binding protein-like I"/>
    <property type="match status" value="1"/>
</dbReference>
<dbReference type="PROSITE" id="PS51077">
    <property type="entry name" value="HTH_ICLR"/>
    <property type="match status" value="1"/>
</dbReference>